<keyword evidence="3" id="KW-0804">Transcription</keyword>
<evidence type="ECO:0000256" key="1">
    <source>
        <dbReference type="ARBA" id="ARBA00023015"/>
    </source>
</evidence>
<feature type="domain" description="HTH deoR-type" evidence="4">
    <location>
        <begin position="23"/>
        <end position="78"/>
    </location>
</feature>
<dbReference type="SUPFAM" id="SSF100950">
    <property type="entry name" value="NagB/RpiA/CoA transferase-like"/>
    <property type="match status" value="1"/>
</dbReference>
<dbReference type="PROSITE" id="PS00894">
    <property type="entry name" value="HTH_DEOR_1"/>
    <property type="match status" value="1"/>
</dbReference>
<dbReference type="PANTHER" id="PTHR30363">
    <property type="entry name" value="HTH-TYPE TRANSCRIPTIONAL REGULATOR SRLR-RELATED"/>
    <property type="match status" value="1"/>
</dbReference>
<dbReference type="PANTHER" id="PTHR30363:SF44">
    <property type="entry name" value="AGA OPERON TRANSCRIPTIONAL REPRESSOR-RELATED"/>
    <property type="match status" value="1"/>
</dbReference>
<dbReference type="PROSITE" id="PS51000">
    <property type="entry name" value="HTH_DEOR_2"/>
    <property type="match status" value="1"/>
</dbReference>
<dbReference type="SUPFAM" id="SSF46785">
    <property type="entry name" value="Winged helix' DNA-binding domain"/>
    <property type="match status" value="1"/>
</dbReference>
<dbReference type="InterPro" id="IPR037171">
    <property type="entry name" value="NagB/RpiA_transferase-like"/>
</dbReference>
<organism evidence="5 6">
    <name type="scientific">Kaistia defluvii</name>
    <dbReference type="NCBI Taxonomy" id="410841"/>
    <lineage>
        <taxon>Bacteria</taxon>
        <taxon>Pseudomonadati</taxon>
        <taxon>Pseudomonadota</taxon>
        <taxon>Alphaproteobacteria</taxon>
        <taxon>Hyphomicrobiales</taxon>
        <taxon>Kaistiaceae</taxon>
        <taxon>Kaistia</taxon>
    </lineage>
</organism>
<sequence>MSETPVDAPKPDPHAAARGRILPEMRHAAILDALRATGAVLVAEIAAQLQVSDMTVRRDLVELERAGRLIRTHGGAVSAVGTTTVSMDSEEPSFDARLRRQNEAKERIAVAAAGLSMAHRTIALDVGTTTYLIANHLRERAHAKVFTNSVRVAALLGSSQAEVYLAGGRVRRDELSVGGAEAVAQFEKLWFDICFIGLSGLTESGLFDYSFEDVDLKQVYLNRSGLKVALCDSSKFQRMSLVHVAPLTEIDVLITDAPPPPEIAAALKAAKVDVHVAP</sequence>
<keyword evidence="1" id="KW-0805">Transcription regulation</keyword>
<name>A0ABV2R1I0_9HYPH</name>
<dbReference type="Gene3D" id="1.10.10.10">
    <property type="entry name" value="Winged helix-like DNA-binding domain superfamily/Winged helix DNA-binding domain"/>
    <property type="match status" value="1"/>
</dbReference>
<dbReference type="Pfam" id="PF08220">
    <property type="entry name" value="HTH_DeoR"/>
    <property type="match status" value="1"/>
</dbReference>
<proteinExistence type="predicted"/>
<protein>
    <submittedName>
        <fullName evidence="5">DeoR/GlpR family transcriptional regulator of sugar metabolism</fullName>
    </submittedName>
</protein>
<keyword evidence="6" id="KW-1185">Reference proteome</keyword>
<dbReference type="Pfam" id="PF00455">
    <property type="entry name" value="DeoRC"/>
    <property type="match status" value="1"/>
</dbReference>
<comment type="caution">
    <text evidence="5">The sequence shown here is derived from an EMBL/GenBank/DDBJ whole genome shotgun (WGS) entry which is preliminary data.</text>
</comment>
<evidence type="ECO:0000313" key="6">
    <source>
        <dbReference type="Proteomes" id="UP001549321"/>
    </source>
</evidence>
<evidence type="ECO:0000256" key="2">
    <source>
        <dbReference type="ARBA" id="ARBA00023125"/>
    </source>
</evidence>
<dbReference type="InterPro" id="IPR001034">
    <property type="entry name" value="DeoR_HTH"/>
</dbReference>
<evidence type="ECO:0000259" key="4">
    <source>
        <dbReference type="PROSITE" id="PS51000"/>
    </source>
</evidence>
<dbReference type="PRINTS" id="PR00037">
    <property type="entry name" value="HTHLACR"/>
</dbReference>
<dbReference type="SMART" id="SM00420">
    <property type="entry name" value="HTH_DEOR"/>
    <property type="match status" value="1"/>
</dbReference>
<reference evidence="5 6" key="1">
    <citation type="submission" date="2024-06" db="EMBL/GenBank/DDBJ databases">
        <title>Sorghum-associated microbial communities from plants grown in Nebraska, USA.</title>
        <authorList>
            <person name="Schachtman D."/>
        </authorList>
    </citation>
    <scope>NUCLEOTIDE SEQUENCE [LARGE SCALE GENOMIC DNA]</scope>
    <source>
        <strain evidence="5 6">3207</strain>
    </source>
</reference>
<dbReference type="InterPro" id="IPR036388">
    <property type="entry name" value="WH-like_DNA-bd_sf"/>
</dbReference>
<gene>
    <name evidence="5" type="ORF">ABIE08_003058</name>
</gene>
<keyword evidence="2" id="KW-0238">DNA-binding</keyword>
<dbReference type="EMBL" id="JBEPSM010000002">
    <property type="protein sequence ID" value="MET4635112.1"/>
    <property type="molecule type" value="Genomic_DNA"/>
</dbReference>
<dbReference type="InterPro" id="IPR036390">
    <property type="entry name" value="WH_DNA-bd_sf"/>
</dbReference>
<dbReference type="InterPro" id="IPR050313">
    <property type="entry name" value="Carb_Metab_HTH_regulators"/>
</dbReference>
<dbReference type="Proteomes" id="UP001549321">
    <property type="component" value="Unassembled WGS sequence"/>
</dbReference>
<accession>A0ABV2R1I0</accession>
<dbReference type="InterPro" id="IPR014036">
    <property type="entry name" value="DeoR-like_C"/>
</dbReference>
<dbReference type="SMART" id="SM01134">
    <property type="entry name" value="DeoRC"/>
    <property type="match status" value="1"/>
</dbReference>
<evidence type="ECO:0000256" key="3">
    <source>
        <dbReference type="ARBA" id="ARBA00023163"/>
    </source>
</evidence>
<evidence type="ECO:0000313" key="5">
    <source>
        <dbReference type="EMBL" id="MET4635112.1"/>
    </source>
</evidence>
<dbReference type="InterPro" id="IPR018356">
    <property type="entry name" value="Tscrpt_reg_HTH_DeoR_CS"/>
</dbReference>